<dbReference type="GO" id="GO:0015074">
    <property type="term" value="P:DNA integration"/>
    <property type="evidence" value="ECO:0007669"/>
    <property type="project" value="InterPro"/>
</dbReference>
<accession>A0A151RJ51</accession>
<organism evidence="2 3">
    <name type="scientific">Cajanus cajan</name>
    <name type="common">Pigeon pea</name>
    <name type="synonym">Cajanus indicus</name>
    <dbReference type="NCBI Taxonomy" id="3821"/>
    <lineage>
        <taxon>Eukaryota</taxon>
        <taxon>Viridiplantae</taxon>
        <taxon>Streptophyta</taxon>
        <taxon>Embryophyta</taxon>
        <taxon>Tracheophyta</taxon>
        <taxon>Spermatophyta</taxon>
        <taxon>Magnoliopsida</taxon>
        <taxon>eudicotyledons</taxon>
        <taxon>Gunneridae</taxon>
        <taxon>Pentapetalae</taxon>
        <taxon>rosids</taxon>
        <taxon>fabids</taxon>
        <taxon>Fabales</taxon>
        <taxon>Fabaceae</taxon>
        <taxon>Papilionoideae</taxon>
        <taxon>50 kb inversion clade</taxon>
        <taxon>NPAAA clade</taxon>
        <taxon>indigoferoid/millettioid clade</taxon>
        <taxon>Phaseoleae</taxon>
        <taxon>Cajanus</taxon>
    </lineage>
</organism>
<dbReference type="Gramene" id="C.cajan_36224.t">
    <property type="protein sequence ID" value="C.cajan_36224.t"/>
    <property type="gene ID" value="C.cajan_36224"/>
</dbReference>
<dbReference type="Proteomes" id="UP000075243">
    <property type="component" value="Unassembled WGS sequence"/>
</dbReference>
<feature type="domain" description="Integrase catalytic" evidence="1">
    <location>
        <begin position="150"/>
        <end position="314"/>
    </location>
</feature>
<dbReference type="InterPro" id="IPR057670">
    <property type="entry name" value="SH3_retrovirus"/>
</dbReference>
<dbReference type="Pfam" id="PF25597">
    <property type="entry name" value="SH3_retrovirus"/>
    <property type="match status" value="1"/>
</dbReference>
<dbReference type="PANTHER" id="PTHR42648:SF26">
    <property type="entry name" value="INTEGRASE CATALYTIC DOMAIN-CONTAINING PROTEIN"/>
    <property type="match status" value="1"/>
</dbReference>
<gene>
    <name evidence="2" type="ORF">KK1_036005</name>
</gene>
<dbReference type="InterPro" id="IPR039537">
    <property type="entry name" value="Retrotran_Ty1/copia-like"/>
</dbReference>
<dbReference type="InterPro" id="IPR001584">
    <property type="entry name" value="Integrase_cat-core"/>
</dbReference>
<name>A0A151RJ51_CAJCA</name>
<evidence type="ECO:0000313" key="2">
    <source>
        <dbReference type="EMBL" id="KYP42597.1"/>
    </source>
</evidence>
<proteinExistence type="predicted"/>
<dbReference type="AlphaFoldDB" id="A0A151RJ51"/>
<sequence length="418" mass="48243">PSANVVQATVPPPEWLFDSGASHHITNDLHSLSIKSNYNVSKLCQTNDVSIEFFPWHFEVKDMSTGAVLLRGLNDGDIYKLPKSSSPKSFITQSTSSILLWHSHLGHHASRPFLHALKPNNIHFQGLFNKCSHYLANKNHKLPFHKSSIHSSSPLQYIFSDVWGPAPVISIDHFLYYVIFVDHFSKYTWLYPMKNKSDVSLIFPIFKKLVETQFNCQIQKFYFDNGGEFLKLKPFFQNHGIYHLTTPPHTPEHNGISEHKHRHILETTHCLIHQASLPPKFWTFAVQTTTYLINRLPTPNLKMKSPFSKLFNQEVNYPKLKVFGCLCFPWLKPYTNNKIQARSEPCVFLGYCSSQSAYICFNFKNNKFYHSRHVQFIEDQFLYLTKTPNISNVSLTNPISNQPPLISVQPFNHSPHPC</sequence>
<dbReference type="InterPro" id="IPR036397">
    <property type="entry name" value="RNaseH_sf"/>
</dbReference>
<dbReference type="InterPro" id="IPR012337">
    <property type="entry name" value="RNaseH-like_sf"/>
</dbReference>
<dbReference type="SUPFAM" id="SSF53098">
    <property type="entry name" value="Ribonuclease H-like"/>
    <property type="match status" value="1"/>
</dbReference>
<dbReference type="Pfam" id="PF00665">
    <property type="entry name" value="rve"/>
    <property type="match status" value="1"/>
</dbReference>
<dbReference type="PROSITE" id="PS50994">
    <property type="entry name" value="INTEGRASE"/>
    <property type="match status" value="1"/>
</dbReference>
<evidence type="ECO:0000313" key="3">
    <source>
        <dbReference type="Proteomes" id="UP000075243"/>
    </source>
</evidence>
<dbReference type="PANTHER" id="PTHR42648">
    <property type="entry name" value="TRANSPOSASE, PUTATIVE-RELATED"/>
    <property type="match status" value="1"/>
</dbReference>
<feature type="non-terminal residue" evidence="2">
    <location>
        <position position="1"/>
    </location>
</feature>
<dbReference type="EMBL" id="KQ483710">
    <property type="protein sequence ID" value="KYP42597.1"/>
    <property type="molecule type" value="Genomic_DNA"/>
</dbReference>
<evidence type="ECO:0000259" key="1">
    <source>
        <dbReference type="PROSITE" id="PS50994"/>
    </source>
</evidence>
<protein>
    <submittedName>
        <fullName evidence="2">Retrovirus-related Pol polyprotein from transposon TNT 1-94</fullName>
    </submittedName>
</protein>
<keyword evidence="3" id="KW-1185">Reference proteome</keyword>
<reference evidence="2" key="1">
    <citation type="journal article" date="2012" name="Nat. Biotechnol.">
        <title>Draft genome sequence of pigeonpea (Cajanus cajan), an orphan legume crop of resource-poor farmers.</title>
        <authorList>
            <person name="Varshney R.K."/>
            <person name="Chen W."/>
            <person name="Li Y."/>
            <person name="Bharti A.K."/>
            <person name="Saxena R.K."/>
            <person name="Schlueter J.A."/>
            <person name="Donoghue M.T."/>
            <person name="Azam S."/>
            <person name="Fan G."/>
            <person name="Whaley A.M."/>
            <person name="Farmer A.D."/>
            <person name="Sheridan J."/>
            <person name="Iwata A."/>
            <person name="Tuteja R."/>
            <person name="Penmetsa R.V."/>
            <person name="Wu W."/>
            <person name="Upadhyaya H.D."/>
            <person name="Yang S.P."/>
            <person name="Shah T."/>
            <person name="Saxena K.B."/>
            <person name="Michael T."/>
            <person name="McCombie W.R."/>
            <person name="Yang B."/>
            <person name="Zhang G."/>
            <person name="Yang H."/>
            <person name="Wang J."/>
            <person name="Spillane C."/>
            <person name="Cook D.R."/>
            <person name="May G.D."/>
            <person name="Xu X."/>
            <person name="Jackson S.A."/>
        </authorList>
    </citation>
    <scope>NUCLEOTIDE SEQUENCE [LARGE SCALE GENOMIC DNA]</scope>
</reference>
<dbReference type="Gene3D" id="3.30.420.10">
    <property type="entry name" value="Ribonuclease H-like superfamily/Ribonuclease H"/>
    <property type="match status" value="1"/>
</dbReference>
<dbReference type="GO" id="GO:0003676">
    <property type="term" value="F:nucleic acid binding"/>
    <property type="evidence" value="ECO:0007669"/>
    <property type="project" value="InterPro"/>
</dbReference>